<dbReference type="EMBL" id="JBBYHR010000004">
    <property type="protein sequence ID" value="MEL1244497.1"/>
    <property type="molecule type" value="Genomic_DNA"/>
</dbReference>
<reference evidence="1 2" key="1">
    <citation type="submission" date="2024-04" db="EMBL/GenBank/DDBJ databases">
        <title>Flavobacterium sp. DGU11 16S ribosomal RNA gene Genome sequencing and assembly.</title>
        <authorList>
            <person name="Park S."/>
        </authorList>
    </citation>
    <scope>NUCLEOTIDE SEQUENCE [LARGE SCALE GENOMIC DNA]</scope>
    <source>
        <strain evidence="1 2">DGU11</strain>
    </source>
</reference>
<accession>A0ABU9HX39</accession>
<proteinExistence type="predicted"/>
<keyword evidence="2" id="KW-1185">Reference proteome</keyword>
<comment type="caution">
    <text evidence="1">The sequence shown here is derived from an EMBL/GenBank/DDBJ whole genome shotgun (WGS) entry which is preliminary data.</text>
</comment>
<sequence>MDLGYLKIKIDIKAEHDELRKRYTYKKKELKKEEIKKIFDGFKEFFKSDGHFKFKENEHSITAEYKDHGIKLDLDVYKNVDSPDFNITGTIKTYEKDIFEFVSEGVCNKDMALQPTGIDEHERMVLDSKFYKDFIDDEMTYFFRYKITGREEVYASMQALLLGL</sequence>
<organism evidence="1 2">
    <name type="scientific">Flavobacterium arundinis</name>
    <dbReference type="NCBI Taxonomy" id="3139143"/>
    <lineage>
        <taxon>Bacteria</taxon>
        <taxon>Pseudomonadati</taxon>
        <taxon>Bacteroidota</taxon>
        <taxon>Flavobacteriia</taxon>
        <taxon>Flavobacteriales</taxon>
        <taxon>Flavobacteriaceae</taxon>
        <taxon>Flavobacterium</taxon>
    </lineage>
</organism>
<dbReference type="RefSeq" id="WP_341696813.1">
    <property type="nucleotide sequence ID" value="NZ_JBBYHR010000004.1"/>
</dbReference>
<gene>
    <name evidence="1" type="ORF">AAEO56_09510</name>
</gene>
<name>A0ABU9HX39_9FLAO</name>
<dbReference type="Proteomes" id="UP001464555">
    <property type="component" value="Unassembled WGS sequence"/>
</dbReference>
<protein>
    <submittedName>
        <fullName evidence="1">Uncharacterized protein</fullName>
    </submittedName>
</protein>
<evidence type="ECO:0000313" key="1">
    <source>
        <dbReference type="EMBL" id="MEL1244497.1"/>
    </source>
</evidence>
<evidence type="ECO:0000313" key="2">
    <source>
        <dbReference type="Proteomes" id="UP001464555"/>
    </source>
</evidence>